<keyword evidence="9 12" id="KW-0326">Glycosidase</keyword>
<feature type="disulfide bond" evidence="11">
    <location>
        <begin position="84"/>
        <end position="88"/>
    </location>
</feature>
<feature type="disulfide bond" evidence="11">
    <location>
        <begin position="52"/>
        <end position="66"/>
    </location>
</feature>
<keyword evidence="11" id="KW-1015">Disulfide bond</keyword>
<comment type="caution">
    <text evidence="16">The sequence shown here is derived from an EMBL/GenBank/DDBJ whole genome shotgun (WGS) entry which is preliminary data.</text>
</comment>
<keyword evidence="4 11" id="KW-0147">Chitin-binding</keyword>
<dbReference type="Pfam" id="PF00704">
    <property type="entry name" value="Glyco_hydro_18"/>
    <property type="match status" value="1"/>
</dbReference>
<dbReference type="SUPFAM" id="SSF51445">
    <property type="entry name" value="(Trans)glycosidases"/>
    <property type="match status" value="1"/>
</dbReference>
<dbReference type="CDD" id="cd00035">
    <property type="entry name" value="ChtBD1"/>
    <property type="match status" value="1"/>
</dbReference>
<proteinExistence type="inferred from homology"/>
<evidence type="ECO:0000313" key="17">
    <source>
        <dbReference type="Proteomes" id="UP001147747"/>
    </source>
</evidence>
<dbReference type="OrthoDB" id="73875at2759"/>
<dbReference type="GO" id="GO:0008237">
    <property type="term" value="F:metallopeptidase activity"/>
    <property type="evidence" value="ECO:0007669"/>
    <property type="project" value="InterPro"/>
</dbReference>
<feature type="compositionally biased region" description="Basic residues" evidence="13">
    <location>
        <begin position="576"/>
        <end position="585"/>
    </location>
</feature>
<dbReference type="InterPro" id="IPR053214">
    <property type="entry name" value="LysM12-like"/>
</dbReference>
<dbReference type="EC" id="3.2.1.14" evidence="3"/>
<dbReference type="RefSeq" id="XP_056489158.1">
    <property type="nucleotide sequence ID" value="XM_056629856.1"/>
</dbReference>
<evidence type="ECO:0000259" key="15">
    <source>
        <dbReference type="PROSITE" id="PS51910"/>
    </source>
</evidence>
<dbReference type="InterPro" id="IPR024079">
    <property type="entry name" value="MetalloPept_cat_dom_sf"/>
</dbReference>
<comment type="catalytic activity">
    <reaction evidence="1">
        <text>Random endo-hydrolysis of N-acetyl-beta-D-glucosaminide (1-&gt;4)-beta-linkages in chitin and chitodextrins.</text>
        <dbReference type="EC" id="3.2.1.14"/>
    </reaction>
</comment>
<evidence type="ECO:0000256" key="10">
    <source>
        <dbReference type="ARBA" id="ARBA00023326"/>
    </source>
</evidence>
<dbReference type="InterPro" id="IPR017853">
    <property type="entry name" value="GH"/>
</dbReference>
<keyword evidence="17" id="KW-1185">Reference proteome</keyword>
<dbReference type="Gene3D" id="3.30.60.10">
    <property type="entry name" value="Endochitinase-like"/>
    <property type="match status" value="1"/>
</dbReference>
<evidence type="ECO:0000256" key="8">
    <source>
        <dbReference type="ARBA" id="ARBA00023277"/>
    </source>
</evidence>
<feature type="domain" description="GH18" evidence="15">
    <location>
        <begin position="102"/>
        <end position="485"/>
    </location>
</feature>
<reference evidence="16" key="1">
    <citation type="submission" date="2022-12" db="EMBL/GenBank/DDBJ databases">
        <authorList>
            <person name="Petersen C."/>
        </authorList>
    </citation>
    <scope>NUCLEOTIDE SEQUENCE</scope>
    <source>
        <strain evidence="16">IBT 29677</strain>
    </source>
</reference>
<dbReference type="GeneID" id="81368836"/>
<evidence type="ECO:0000256" key="6">
    <source>
        <dbReference type="ARBA" id="ARBA00023024"/>
    </source>
</evidence>
<dbReference type="InterPro" id="IPR036861">
    <property type="entry name" value="Endochitinase-like_sf"/>
</dbReference>
<dbReference type="PROSITE" id="PS51910">
    <property type="entry name" value="GH18_2"/>
    <property type="match status" value="1"/>
</dbReference>
<organism evidence="16 17">
    <name type="scientific">Penicillium cosmopolitanum</name>
    <dbReference type="NCBI Taxonomy" id="1131564"/>
    <lineage>
        <taxon>Eukaryota</taxon>
        <taxon>Fungi</taxon>
        <taxon>Dikarya</taxon>
        <taxon>Ascomycota</taxon>
        <taxon>Pezizomycotina</taxon>
        <taxon>Eurotiomycetes</taxon>
        <taxon>Eurotiomycetidae</taxon>
        <taxon>Eurotiales</taxon>
        <taxon>Aspergillaceae</taxon>
        <taxon>Penicillium</taxon>
    </lineage>
</organism>
<name>A0A9W9W262_9EURO</name>
<evidence type="ECO:0000256" key="4">
    <source>
        <dbReference type="ARBA" id="ARBA00022669"/>
    </source>
</evidence>
<dbReference type="CDD" id="cd02878">
    <property type="entry name" value="GH18_zymocin_alpha"/>
    <property type="match status" value="1"/>
</dbReference>
<dbReference type="SUPFAM" id="SSF55486">
    <property type="entry name" value="Metalloproteases ('zincins'), catalytic domain"/>
    <property type="match status" value="1"/>
</dbReference>
<dbReference type="InterPro" id="IPR029070">
    <property type="entry name" value="Chitinase_insertion_sf"/>
</dbReference>
<sequence length="803" mass="88470">MQSGAVICLSEGTPPMPASVTNAVCGPQVPGTAKPKKGTKLADLNPCPLNSCCDVWGQCGISKDYCTDTSSGAPGTAAPHSNGCISNCGNDIVNNDSGPSTFRKIGYFEAFNVDRPCLNMGVSQIDTSKYTHLHFAFGNLTSDFNIDIETYRVGFNQFVNLKGVKRIISLGGWAFSTDPNTYNIFREAVKVENRENFADNVAEFLKKWNLDGVDFDWEYPGEPDIRGIPKGSKENGEDYSSFLAILRKKVSERSISVAAPASYWYLKGYPVGKMDASVDYWVYMSYDLHGQWDFDKPWATPGCTMGSCLRSHVNLTETLDALSMITKAGVTSNKIVVGLSNYGRSFKMATAGCTGPMCTYTGEASGAKPGRCTRTAGLLADAEINEIRQKDSTAKTWIDKDSDSNILVYDSVQWVAYMDADIRKSRTNLYKGKNLGGVVEWVIDMEEFETPTSPPTSTTTAPAVSVTATAPANIQGAINPYLYSCTNAQKKIVLQTWEEASILAQGHYEWFPGEKWQDAMTLYIGSKSKDDFSFFGGQGPLMDNVERQYKIHFGHFGDAPVNTYGYFYCDESKVPGSHKKDKNGKKSPSCDEPGVSTYTWDDPGKFWSAHYVVLCPQFFSSRMSSLLSAVEAADGDPVVQRYIDYWKPLRVRSLFHETYHWKNTVSQEDSVINAESWALAALSIYLQQVFHLESPPTAIPKSSPVIGGADIREHYLDAPPDWWERPVDLDSKAFNPSMDDTVMLSSMGSLMDSGPFPSCINGLYEDMHQCVEICGGDGSTCKQSPTNATIAELLLLILSKRNK</sequence>
<dbReference type="InterPro" id="IPR001579">
    <property type="entry name" value="Glyco_hydro_18_chit_AS"/>
</dbReference>
<keyword evidence="7" id="KW-0843">Virulence</keyword>
<evidence type="ECO:0000259" key="14">
    <source>
        <dbReference type="PROSITE" id="PS50941"/>
    </source>
</evidence>
<dbReference type="InterPro" id="IPR001002">
    <property type="entry name" value="Chitin-bd_1"/>
</dbReference>
<evidence type="ECO:0000256" key="12">
    <source>
        <dbReference type="RuleBase" id="RU000489"/>
    </source>
</evidence>
<protein>
    <recommendedName>
        <fullName evidence="3">chitinase</fullName>
        <ecNumber evidence="3">3.2.1.14</ecNumber>
    </recommendedName>
</protein>
<gene>
    <name evidence="16" type="ORF">N7509_005219</name>
</gene>
<dbReference type="PROSITE" id="PS50941">
    <property type="entry name" value="CHIT_BIND_I_2"/>
    <property type="match status" value="1"/>
</dbReference>
<evidence type="ECO:0000313" key="16">
    <source>
        <dbReference type="EMBL" id="KAJ5397106.1"/>
    </source>
</evidence>
<dbReference type="SMART" id="SM00636">
    <property type="entry name" value="Glyco_18"/>
    <property type="match status" value="1"/>
</dbReference>
<feature type="region of interest" description="Disordered" evidence="13">
    <location>
        <begin position="575"/>
        <end position="594"/>
    </location>
</feature>
<dbReference type="PANTHER" id="PTHR47700:SF2">
    <property type="entry name" value="CHITINASE"/>
    <property type="match status" value="1"/>
</dbReference>
<feature type="domain" description="Chitin-binding type-1" evidence="14">
    <location>
        <begin position="22"/>
        <end position="90"/>
    </location>
</feature>
<dbReference type="PROSITE" id="PS01095">
    <property type="entry name" value="GH18_1"/>
    <property type="match status" value="1"/>
</dbReference>
<dbReference type="GO" id="GO:0006032">
    <property type="term" value="P:chitin catabolic process"/>
    <property type="evidence" value="ECO:0007669"/>
    <property type="project" value="UniProtKB-KW"/>
</dbReference>
<accession>A0A9W9W262</accession>
<keyword evidence="8" id="KW-0119">Carbohydrate metabolism</keyword>
<evidence type="ECO:0000256" key="13">
    <source>
        <dbReference type="SAM" id="MobiDB-lite"/>
    </source>
</evidence>
<keyword evidence="5 12" id="KW-0378">Hydrolase</keyword>
<keyword evidence="10" id="KW-0624">Polysaccharide degradation</keyword>
<dbReference type="PANTHER" id="PTHR47700">
    <property type="entry name" value="V CHITINASE, PUTATIVE (AFU_ORTHOLOGUE AFUA_6G13720)-RELATED"/>
    <property type="match status" value="1"/>
</dbReference>
<evidence type="ECO:0000256" key="9">
    <source>
        <dbReference type="ARBA" id="ARBA00023295"/>
    </source>
</evidence>
<evidence type="ECO:0000256" key="11">
    <source>
        <dbReference type="PROSITE-ProRule" id="PRU00261"/>
    </source>
</evidence>
<evidence type="ECO:0000256" key="5">
    <source>
        <dbReference type="ARBA" id="ARBA00022801"/>
    </source>
</evidence>
<dbReference type="InterPro" id="IPR001223">
    <property type="entry name" value="Glyco_hydro18_cat"/>
</dbReference>
<dbReference type="Gene3D" id="3.10.50.10">
    <property type="match status" value="1"/>
</dbReference>
<dbReference type="Proteomes" id="UP001147747">
    <property type="component" value="Unassembled WGS sequence"/>
</dbReference>
<evidence type="ECO:0000256" key="7">
    <source>
        <dbReference type="ARBA" id="ARBA00023026"/>
    </source>
</evidence>
<dbReference type="InterPro" id="IPR011583">
    <property type="entry name" value="Chitinase_II/V-like_cat"/>
</dbReference>
<feature type="disulfide bond" evidence="11">
    <location>
        <begin position="47"/>
        <end position="59"/>
    </location>
</feature>
<dbReference type="EMBL" id="JAPZBU010000006">
    <property type="protein sequence ID" value="KAJ5397106.1"/>
    <property type="molecule type" value="Genomic_DNA"/>
</dbReference>
<comment type="similarity">
    <text evidence="2">Belongs to the glycosyl hydrolase 18 family. Chitinase class V subfamily.</text>
</comment>
<dbReference type="AlphaFoldDB" id="A0A9W9W262"/>
<dbReference type="SUPFAM" id="SSF54556">
    <property type="entry name" value="Chitinase insertion domain"/>
    <property type="match status" value="1"/>
</dbReference>
<evidence type="ECO:0000256" key="3">
    <source>
        <dbReference type="ARBA" id="ARBA00012729"/>
    </source>
</evidence>
<evidence type="ECO:0000256" key="1">
    <source>
        <dbReference type="ARBA" id="ARBA00000822"/>
    </source>
</evidence>
<dbReference type="Gene3D" id="3.20.20.80">
    <property type="entry name" value="Glycosidases"/>
    <property type="match status" value="1"/>
</dbReference>
<dbReference type="Gene3D" id="3.40.390.10">
    <property type="entry name" value="Collagenase (Catalytic Domain)"/>
    <property type="match status" value="1"/>
</dbReference>
<keyword evidence="6" id="KW-0146">Chitin degradation</keyword>
<dbReference type="GO" id="GO:0008061">
    <property type="term" value="F:chitin binding"/>
    <property type="evidence" value="ECO:0007669"/>
    <property type="project" value="UniProtKB-UniRule"/>
</dbReference>
<comment type="caution">
    <text evidence="11">Lacks conserved residue(s) required for the propagation of feature annotation.</text>
</comment>
<dbReference type="GO" id="GO:0008843">
    <property type="term" value="F:endochitinase activity"/>
    <property type="evidence" value="ECO:0007669"/>
    <property type="project" value="UniProtKB-EC"/>
</dbReference>
<dbReference type="GO" id="GO:0000272">
    <property type="term" value="P:polysaccharide catabolic process"/>
    <property type="evidence" value="ECO:0007669"/>
    <property type="project" value="UniProtKB-KW"/>
</dbReference>
<dbReference type="SUPFAM" id="SSF57016">
    <property type="entry name" value="Plant lectins/antimicrobial peptides"/>
    <property type="match status" value="1"/>
</dbReference>
<evidence type="ECO:0000256" key="2">
    <source>
        <dbReference type="ARBA" id="ARBA00008682"/>
    </source>
</evidence>
<reference evidence="16" key="2">
    <citation type="journal article" date="2023" name="IMA Fungus">
        <title>Comparative genomic study of the Penicillium genus elucidates a diverse pangenome and 15 lateral gene transfer events.</title>
        <authorList>
            <person name="Petersen C."/>
            <person name="Sorensen T."/>
            <person name="Nielsen M.R."/>
            <person name="Sondergaard T.E."/>
            <person name="Sorensen J.L."/>
            <person name="Fitzpatrick D.A."/>
            <person name="Frisvad J.C."/>
            <person name="Nielsen K.L."/>
        </authorList>
    </citation>
    <scope>NUCLEOTIDE SEQUENCE</scope>
    <source>
        <strain evidence="16">IBT 29677</strain>
    </source>
</reference>